<dbReference type="AlphaFoldDB" id="A0A8J6XW46"/>
<dbReference type="EMBL" id="JACXAE010000110">
    <property type="protein sequence ID" value="MBD2777397.1"/>
    <property type="molecule type" value="Genomic_DNA"/>
</dbReference>
<evidence type="ECO:0000256" key="1">
    <source>
        <dbReference type="SAM" id="Coils"/>
    </source>
</evidence>
<accession>A0A8J6XW46</accession>
<keyword evidence="1" id="KW-0175">Coiled coil</keyword>
<dbReference type="Proteomes" id="UP000629098">
    <property type="component" value="Unassembled WGS sequence"/>
</dbReference>
<feature type="coiled-coil region" evidence="1">
    <location>
        <begin position="241"/>
        <end position="275"/>
    </location>
</feature>
<organism evidence="2 3">
    <name type="scientific">Iningainema tapete BLCC-T55</name>
    <dbReference type="NCBI Taxonomy" id="2748662"/>
    <lineage>
        <taxon>Bacteria</taxon>
        <taxon>Bacillati</taxon>
        <taxon>Cyanobacteriota</taxon>
        <taxon>Cyanophyceae</taxon>
        <taxon>Nostocales</taxon>
        <taxon>Scytonemataceae</taxon>
        <taxon>Iningainema tapete</taxon>
    </lineage>
</organism>
<sequence length="348" mass="39731">MMSDPILSTLSKLVSLYDGVAEAEGDNQMTVLLTANIAKQLHLPEEMTLTTKADVPNSVFVTYHSELLNRFENLLGNRGSVCAIAINYDGYLKTTGFDKQLLQTIKPQNGLIHFIEAKPATTRYLWCHVAYTAEADEKRVGMVSFIINELTQVTPIDIGDALFWEADRIMVEHPEAISQKSVEEISRLIEQTCAQLVQSDLEKWQAKLARAKARDEDRLKTYYDTIAYEINNRIQSRHLEGEDKERELARLDATNKELERKLADLQERYALKVEASLYSVMVIHLPTVHIQCELVRKKTKRTVTAVWNPFTKIIEPLRCERTGVPVYEFYLDDTNAQIIAATAWNHKS</sequence>
<reference evidence="2" key="1">
    <citation type="submission" date="2020-09" db="EMBL/GenBank/DDBJ databases">
        <title>Iningainema tapete sp. nov. (Scytonemataceae, Cyanobacteria) from greenhouses in central Florida (USA) produces two types of nodularin with biosynthetic potential for microcystin-LR and anabaenopeptins.</title>
        <authorList>
            <person name="Berthold D.E."/>
            <person name="Lefler F.W."/>
            <person name="Huang I.-S."/>
            <person name="Abdulla H."/>
            <person name="Zimba P.V."/>
            <person name="Laughinghouse H.D. IV."/>
        </authorList>
    </citation>
    <scope>NUCLEOTIDE SEQUENCE</scope>
    <source>
        <strain evidence="2">BLCCT55</strain>
    </source>
</reference>
<keyword evidence="3" id="KW-1185">Reference proteome</keyword>
<gene>
    <name evidence="2" type="ORF">ICL16_36455</name>
</gene>
<protein>
    <submittedName>
        <fullName evidence="2">Uncharacterized protein</fullName>
    </submittedName>
</protein>
<evidence type="ECO:0000313" key="3">
    <source>
        <dbReference type="Proteomes" id="UP000629098"/>
    </source>
</evidence>
<comment type="caution">
    <text evidence="2">The sequence shown here is derived from an EMBL/GenBank/DDBJ whole genome shotgun (WGS) entry which is preliminary data.</text>
</comment>
<evidence type="ECO:0000313" key="2">
    <source>
        <dbReference type="EMBL" id="MBD2777397.1"/>
    </source>
</evidence>
<name>A0A8J6XW46_9CYAN</name>
<proteinExistence type="predicted"/>